<name>A0A8I5R890_PAPAN</name>
<dbReference type="Ensembl" id="ENSPANT00000074328.1">
    <property type="protein sequence ID" value="ENSPANP00000055664.1"/>
    <property type="gene ID" value="ENSPANG00000048635.1"/>
</dbReference>
<keyword evidence="2" id="KW-1185">Reference proteome</keyword>
<accession>A0A8I5R890</accession>
<reference evidence="1" key="3">
    <citation type="submission" date="2025-09" db="UniProtKB">
        <authorList>
            <consortium name="Ensembl"/>
        </authorList>
    </citation>
    <scope>IDENTIFICATION</scope>
</reference>
<reference evidence="1 2" key="1">
    <citation type="submission" date="2012-03" db="EMBL/GenBank/DDBJ databases">
        <title>Whole Genome Assembly of Papio anubis.</title>
        <authorList>
            <person name="Liu Y.L."/>
            <person name="Abraham K.A."/>
            <person name="Akbar H.A."/>
            <person name="Ali S.A."/>
            <person name="Anosike U.A."/>
            <person name="Aqrawi P.A."/>
            <person name="Arias F.A."/>
            <person name="Attaway T.A."/>
            <person name="Awwad R.A."/>
            <person name="Babu C.B."/>
            <person name="Bandaranaike D.B."/>
            <person name="Battles P.B."/>
            <person name="Bell A.B."/>
            <person name="Beltran B.B."/>
            <person name="Berhane-Mersha D.B."/>
            <person name="Bess C.B."/>
            <person name="Bickham C.B."/>
            <person name="Bolden T.B."/>
            <person name="Carter K.C."/>
            <person name="Chau D.C."/>
            <person name="Chavez A.C."/>
            <person name="Clerc-Blankenburg K.C."/>
            <person name="Coyle M.C."/>
            <person name="Dao M.D."/>
            <person name="Davila M.L.D."/>
            <person name="Davy-Carroll L.D."/>
            <person name="Denson S.D."/>
            <person name="Dinh H.D."/>
            <person name="Fernandez S.F."/>
            <person name="Fernando P.F."/>
            <person name="Forbes L.F."/>
            <person name="Francis C.F."/>
            <person name="Francisco L.F."/>
            <person name="Fu Q.F."/>
            <person name="Garcia-Iii R.G."/>
            <person name="Garrett T.G."/>
            <person name="Gross S.G."/>
            <person name="Gubbala S.G."/>
            <person name="Hirani K.H."/>
            <person name="Hogues M.H."/>
            <person name="Hollins B.H."/>
            <person name="Jackson L.J."/>
            <person name="Javaid M.J."/>
            <person name="Jhangiani S.J."/>
            <person name="Johnson A.J."/>
            <person name="Johnson B.J."/>
            <person name="Jones J.J."/>
            <person name="Joshi V.J."/>
            <person name="Kalu J.K."/>
            <person name="Khan N.K."/>
            <person name="Korchina V.K."/>
            <person name="Kovar C.K."/>
            <person name="Lago L.L."/>
            <person name="Lara F.L."/>
            <person name="Le T.-K.L."/>
            <person name="Lee S.L."/>
            <person name="Legall-Iii F.L."/>
            <person name="Lemon S.L."/>
            <person name="Liu J.L."/>
            <person name="Liu Y.-S.L."/>
            <person name="Liyanage D.L."/>
            <person name="Lopez J.L."/>
            <person name="Lorensuhewa L.L."/>
            <person name="Mata R.M."/>
            <person name="Mathew T.M."/>
            <person name="Mercado C.M."/>
            <person name="Mercado I.M."/>
            <person name="Morales K.M."/>
            <person name="Morgan M.M."/>
            <person name="Munidasa M.M."/>
            <person name="Ngo D.N."/>
            <person name="Nguyen L.N."/>
            <person name="Nguyen T.N."/>
            <person name="Nguyen N.N."/>
            <person name="Obregon M.O."/>
            <person name="Okwuonu G.O."/>
            <person name="Ongeri F.O."/>
            <person name="Onwere C.O."/>
            <person name="Osifeso I.O."/>
            <person name="Parra A.P."/>
            <person name="Patil S.P."/>
            <person name="Perez A.P."/>
            <person name="Perez Y.P."/>
            <person name="Pham C.P."/>
            <person name="Pu L.-L.P."/>
            <person name="Puazo M.P."/>
            <person name="Quiroz J.Q."/>
            <person name="Rouhana J.R."/>
            <person name="Ruiz M.R."/>
            <person name="Ruiz S.-J.R."/>
            <person name="Saada N.S."/>
            <person name="Santibanez J.S."/>
            <person name="Scheel M.S."/>
            <person name="Schneider B.S."/>
            <person name="Simmons D.S."/>
            <person name="Sisson I.S."/>
            <person name="Tang L.-Y.T."/>
            <person name="Thornton R.T."/>
            <person name="Tisius J.T."/>
            <person name="Toledanes G.T."/>
            <person name="Trejos Z.T."/>
            <person name="Usmani K.U."/>
            <person name="Varghese R.V."/>
            <person name="Vattathil S.V."/>
            <person name="Vee V.V."/>
            <person name="Walker D.W."/>
            <person name="Weissenberger G.W."/>
            <person name="White C.W."/>
            <person name="Williams A.W."/>
            <person name="Woodworth J.W."/>
            <person name="Wright R.W."/>
            <person name="Zhu Y.Z."/>
            <person name="Han Y.H."/>
            <person name="Newsham I.N."/>
            <person name="Nazareth L.N."/>
            <person name="Worley K.W."/>
            <person name="Muzny D.M."/>
            <person name="Rogers J.R."/>
            <person name="Gibbs R.G."/>
        </authorList>
    </citation>
    <scope>NUCLEOTIDE SEQUENCE [LARGE SCALE GENOMIC DNA]</scope>
</reference>
<reference evidence="1" key="2">
    <citation type="submission" date="2025-08" db="UniProtKB">
        <authorList>
            <consortium name="Ensembl"/>
        </authorList>
    </citation>
    <scope>IDENTIFICATION</scope>
</reference>
<evidence type="ECO:0000313" key="2">
    <source>
        <dbReference type="Proteomes" id="UP000028761"/>
    </source>
</evidence>
<dbReference type="InterPro" id="IPR015943">
    <property type="entry name" value="WD40/YVTN_repeat-like_dom_sf"/>
</dbReference>
<protein>
    <submittedName>
        <fullName evidence="1">Uncharacterized protein</fullName>
    </submittedName>
</protein>
<dbReference type="AlphaFoldDB" id="A0A8I5R890"/>
<proteinExistence type="predicted"/>
<dbReference type="Proteomes" id="UP000028761">
    <property type="component" value="Chromosome 10"/>
</dbReference>
<sequence length="102" mass="10598">MGPRRAPELYRAPFPLLGLQVDPSTGLLIAAGGGGAAKAGIKNGHTLLLSGLQVWAGSRPACWAVTLHSANSPQAPALARSLLPHSLGWLQLLAPSHQVLWP</sequence>
<dbReference type="Gene3D" id="2.130.10.10">
    <property type="entry name" value="YVTN repeat-like/Quinoprotein amine dehydrogenase"/>
    <property type="match status" value="1"/>
</dbReference>
<organism evidence="1 2">
    <name type="scientific">Papio anubis</name>
    <name type="common">Olive baboon</name>
    <dbReference type="NCBI Taxonomy" id="9555"/>
    <lineage>
        <taxon>Eukaryota</taxon>
        <taxon>Metazoa</taxon>
        <taxon>Chordata</taxon>
        <taxon>Craniata</taxon>
        <taxon>Vertebrata</taxon>
        <taxon>Euteleostomi</taxon>
        <taxon>Mammalia</taxon>
        <taxon>Eutheria</taxon>
        <taxon>Euarchontoglires</taxon>
        <taxon>Primates</taxon>
        <taxon>Haplorrhini</taxon>
        <taxon>Catarrhini</taxon>
        <taxon>Cercopithecidae</taxon>
        <taxon>Cercopithecinae</taxon>
        <taxon>Papio</taxon>
    </lineage>
</organism>
<evidence type="ECO:0000313" key="1">
    <source>
        <dbReference type="Ensembl" id="ENSPANP00000055664.1"/>
    </source>
</evidence>